<evidence type="ECO:0000256" key="7">
    <source>
        <dbReference type="ARBA" id="ARBA00022989"/>
    </source>
</evidence>
<dbReference type="Proteomes" id="UP000070352">
    <property type="component" value="Unassembled WGS sequence"/>
</dbReference>
<dbReference type="GO" id="GO:0051205">
    <property type="term" value="P:protein insertion into membrane"/>
    <property type="evidence" value="ECO:0007669"/>
    <property type="project" value="TreeGrafter"/>
</dbReference>
<dbReference type="RefSeq" id="WP_068726947.1">
    <property type="nucleotide sequence ID" value="NZ_LSKU01000001.1"/>
</dbReference>
<evidence type="ECO:0000256" key="4">
    <source>
        <dbReference type="ARBA" id="ARBA00022692"/>
    </source>
</evidence>
<evidence type="ECO:0000256" key="8">
    <source>
        <dbReference type="ARBA" id="ARBA00023136"/>
    </source>
</evidence>
<feature type="domain" description="Membrane insertase YidC/Oxa/ALB C-terminal" evidence="14">
    <location>
        <begin position="59"/>
        <end position="241"/>
    </location>
</feature>
<dbReference type="OrthoDB" id="9780552at2"/>
<feature type="signal peptide" evidence="13">
    <location>
        <begin position="1"/>
        <end position="23"/>
    </location>
</feature>
<dbReference type="PANTHER" id="PTHR12428:SF65">
    <property type="entry name" value="CYTOCHROME C OXIDASE ASSEMBLY PROTEIN COX18, MITOCHONDRIAL"/>
    <property type="match status" value="1"/>
</dbReference>
<dbReference type="NCBIfam" id="TIGR03592">
    <property type="entry name" value="yidC_oxa1_cterm"/>
    <property type="match status" value="1"/>
</dbReference>
<dbReference type="Pfam" id="PF02096">
    <property type="entry name" value="60KD_IMP"/>
    <property type="match status" value="1"/>
</dbReference>
<keyword evidence="16" id="KW-1185">Reference proteome</keyword>
<dbReference type="STRING" id="1413211.U473_12725"/>
<keyword evidence="10 12" id="KW-0143">Chaperone</keyword>
<dbReference type="AlphaFoldDB" id="A0A135L742"/>
<evidence type="ECO:0000313" key="15">
    <source>
        <dbReference type="EMBL" id="KXG44790.1"/>
    </source>
</evidence>
<evidence type="ECO:0000256" key="11">
    <source>
        <dbReference type="ARBA" id="ARBA00023288"/>
    </source>
</evidence>
<feature type="transmembrane region" description="Helical" evidence="12">
    <location>
        <begin position="203"/>
        <end position="227"/>
    </location>
</feature>
<keyword evidence="11 12" id="KW-0449">Lipoprotein</keyword>
<evidence type="ECO:0000256" key="10">
    <source>
        <dbReference type="ARBA" id="ARBA00023186"/>
    </source>
</evidence>
<evidence type="ECO:0000256" key="12">
    <source>
        <dbReference type="HAMAP-Rule" id="MF_01811"/>
    </source>
</evidence>
<dbReference type="EMBL" id="LSKU01000001">
    <property type="protein sequence ID" value="KXG44790.1"/>
    <property type="molecule type" value="Genomic_DNA"/>
</dbReference>
<feature type="chain" id="PRO_5008865524" description="Membrane protein insertase YidC" evidence="13">
    <location>
        <begin position="24"/>
        <end position="244"/>
    </location>
</feature>
<evidence type="ECO:0000259" key="14">
    <source>
        <dbReference type="Pfam" id="PF02096"/>
    </source>
</evidence>
<dbReference type="PROSITE" id="PS51257">
    <property type="entry name" value="PROKAR_LIPOPROTEIN"/>
    <property type="match status" value="1"/>
</dbReference>
<dbReference type="CDD" id="cd20070">
    <property type="entry name" value="5TM_YidC_Alb3"/>
    <property type="match status" value="1"/>
</dbReference>
<evidence type="ECO:0000256" key="6">
    <source>
        <dbReference type="ARBA" id="ARBA00022927"/>
    </source>
</evidence>
<organism evidence="15 16">
    <name type="scientific">Tepidibacillus decaturensis</name>
    <dbReference type="NCBI Taxonomy" id="1413211"/>
    <lineage>
        <taxon>Bacteria</taxon>
        <taxon>Bacillati</taxon>
        <taxon>Bacillota</taxon>
        <taxon>Bacilli</taxon>
        <taxon>Bacillales</taxon>
        <taxon>Bacillaceae</taxon>
        <taxon>Tepidibacillus</taxon>
    </lineage>
</organism>
<evidence type="ECO:0000256" key="9">
    <source>
        <dbReference type="ARBA" id="ARBA00023139"/>
    </source>
</evidence>
<keyword evidence="9" id="KW-0564">Palmitate</keyword>
<dbReference type="InterPro" id="IPR047196">
    <property type="entry name" value="YidC_ALB_C"/>
</dbReference>
<comment type="subcellular location">
    <subcellularLocation>
        <location evidence="1 12">Cell membrane</location>
        <topology evidence="1 12">Multi-pass membrane protein</topology>
    </subcellularLocation>
</comment>
<proteinExistence type="inferred from homology"/>
<name>A0A135L742_9BACI</name>
<comment type="function">
    <text evidence="12">Required for the insertion and/or proper folding and/or complex formation of integral membrane proteins into the membrane. Involved in integration of membrane proteins that insert both dependently and independently of the Sec translocase complex, as well as at least some lipoproteins.</text>
</comment>
<dbReference type="GO" id="GO:0005886">
    <property type="term" value="C:plasma membrane"/>
    <property type="evidence" value="ECO:0007669"/>
    <property type="project" value="UniProtKB-SubCell"/>
</dbReference>
<feature type="transmembrane region" description="Helical" evidence="12">
    <location>
        <begin position="165"/>
        <end position="182"/>
    </location>
</feature>
<dbReference type="GO" id="GO:0032977">
    <property type="term" value="F:membrane insertase activity"/>
    <property type="evidence" value="ECO:0007669"/>
    <property type="project" value="InterPro"/>
</dbReference>
<keyword evidence="2 12" id="KW-0813">Transport</keyword>
<reference evidence="15 16" key="1">
    <citation type="submission" date="2016-02" db="EMBL/GenBank/DDBJ databases">
        <title>Draft Genome for Tepidibacillus decaturensis nov. sp. Strain Z9, an Anaerobic, Moderately Thermophilic and Heterotrophic Bacterium from Deep Subsurface of the Illinois Basin, USA.</title>
        <authorList>
            <person name="Dong Y."/>
            <person name="Chang J.Y."/>
            <person name="Sanford R."/>
            <person name="Fouke B.W."/>
        </authorList>
    </citation>
    <scope>NUCLEOTIDE SEQUENCE [LARGE SCALE GENOMIC DNA]</scope>
    <source>
        <strain evidence="15 16">Z9</strain>
    </source>
</reference>
<evidence type="ECO:0000313" key="16">
    <source>
        <dbReference type="Proteomes" id="UP000070352"/>
    </source>
</evidence>
<evidence type="ECO:0000256" key="2">
    <source>
        <dbReference type="ARBA" id="ARBA00022448"/>
    </source>
</evidence>
<feature type="transmembrane region" description="Helical" evidence="12">
    <location>
        <begin position="124"/>
        <end position="145"/>
    </location>
</feature>
<comment type="similarity">
    <text evidence="12">Belongs to the OXA1/ALB3/YidC family. Type 2 subfamily.</text>
</comment>
<evidence type="ECO:0000256" key="5">
    <source>
        <dbReference type="ARBA" id="ARBA00022729"/>
    </source>
</evidence>
<keyword evidence="6 12" id="KW-0653">Protein transport</keyword>
<keyword evidence="5 12" id="KW-0732">Signal</keyword>
<keyword evidence="7 12" id="KW-1133">Transmembrane helix</keyword>
<dbReference type="GO" id="GO:0015031">
    <property type="term" value="P:protein transport"/>
    <property type="evidence" value="ECO:0007669"/>
    <property type="project" value="UniProtKB-KW"/>
</dbReference>
<evidence type="ECO:0000256" key="1">
    <source>
        <dbReference type="ARBA" id="ARBA00004651"/>
    </source>
</evidence>
<accession>A0A135L742</accession>
<comment type="caution">
    <text evidence="15">The sequence shown here is derived from an EMBL/GenBank/DDBJ whole genome shotgun (WGS) entry which is preliminary data.</text>
</comment>
<gene>
    <name evidence="12" type="primary">yidC</name>
    <name evidence="15" type="ORF">U473_12725</name>
</gene>
<dbReference type="HAMAP" id="MF_01811">
    <property type="entry name" value="YidC_type2"/>
    <property type="match status" value="1"/>
</dbReference>
<dbReference type="InterPro" id="IPR028055">
    <property type="entry name" value="YidC/Oxa/ALB_C"/>
</dbReference>
<keyword evidence="3 12" id="KW-1003">Cell membrane</keyword>
<dbReference type="PANTHER" id="PTHR12428">
    <property type="entry name" value="OXA1"/>
    <property type="match status" value="1"/>
</dbReference>
<dbReference type="InterPro" id="IPR001708">
    <property type="entry name" value="YidC/ALB3/OXA1/COX18"/>
</dbReference>
<dbReference type="InterPro" id="IPR023060">
    <property type="entry name" value="YidC/YidC1/YidC2_Firmicutes"/>
</dbReference>
<evidence type="ECO:0000256" key="3">
    <source>
        <dbReference type="ARBA" id="ARBA00022475"/>
    </source>
</evidence>
<keyword evidence="8 12" id="KW-0472">Membrane</keyword>
<keyword evidence="4 12" id="KW-0812">Transmembrane</keyword>
<sequence length="244" mass="27699">MRKRTYIILLLVVIAIFSTGCSAKPGTQIDPANGIWDKYFVYPLSITIDFFAKILFNNYGLAIIVTTILIRFLVLPLMITQIRSTKKMQDLQPEITKIREKYKDNAQKIQEETMKLFQKHNVNPLSGCLPIFIQMPILIAFYHAISRNAFIAEHDFLWVSLGTPDPYYIFPILAAITTYLQIKMTSTSVAVTPQAAQQQKIMAVVMPAMILFIGISLPAALALYWVIGNIFSIAQTKLIYRTTK</sequence>
<protein>
    <recommendedName>
        <fullName evidence="12">Membrane protein insertase YidC</fullName>
    </recommendedName>
    <alternativeName>
        <fullName evidence="12">Foldase YidC</fullName>
    </alternativeName>
    <alternativeName>
        <fullName evidence="12">Membrane integrase YidC</fullName>
    </alternativeName>
    <alternativeName>
        <fullName evidence="12">Membrane protein YidC</fullName>
    </alternativeName>
</protein>
<evidence type="ECO:0000256" key="13">
    <source>
        <dbReference type="SAM" id="SignalP"/>
    </source>
</evidence>
<feature type="transmembrane region" description="Helical" evidence="12">
    <location>
        <begin position="59"/>
        <end position="79"/>
    </location>
</feature>